<feature type="domain" description="Porphobilinogen deaminase C-terminal" evidence="7">
    <location>
        <begin position="220"/>
        <end position="284"/>
    </location>
</feature>
<dbReference type="InParanoid" id="A0A1Q6DXN0"/>
<dbReference type="InterPro" id="IPR022418">
    <property type="entry name" value="Porphobilinogen_deaminase_C"/>
</dbReference>
<evidence type="ECO:0000256" key="2">
    <source>
        <dbReference type="ARBA" id="ARBA00005638"/>
    </source>
</evidence>
<keyword evidence="4" id="KW-0627">Porphyrin biosynthesis</keyword>
<dbReference type="PANTHER" id="PTHR11557:SF0">
    <property type="entry name" value="PORPHOBILINOGEN DEAMINASE"/>
    <property type="match status" value="1"/>
</dbReference>
<dbReference type="GO" id="GO:0004418">
    <property type="term" value="F:hydroxymethylbilane synthase activity"/>
    <property type="evidence" value="ECO:0007669"/>
    <property type="project" value="UniProtKB-UniRule"/>
</dbReference>
<dbReference type="InterPro" id="IPR022419">
    <property type="entry name" value="Porphobilin_deaminase_cofac_BS"/>
</dbReference>
<protein>
    <recommendedName>
        <fullName evidence="5">Hydroxymethylbilane synthase</fullName>
        <ecNumber evidence="5">2.5.1.61</ecNumber>
    </recommendedName>
</protein>
<dbReference type="PANTHER" id="PTHR11557">
    <property type="entry name" value="PORPHOBILINOGEN DEAMINASE"/>
    <property type="match status" value="1"/>
</dbReference>
<sequence>MKTYKVGTRKSKLALSQTQIAIDLLEKETEYDFEIRTLDTIGDKENWKSIEEIEGDGVFTRELDEALINEAIDIAVHSAKDVPTNLRKEISIGAFTERKYPSDVIIGNKFNELKDGALIGTGSPRRQEQIKRKRPDLKVTKVRGNVETRISKIGKEVDAVVLAEAGIQRLGIEKKISEKLPINDFLPAPGQGSLCITYRKGENKIKKLLNKVDHNKTSKAVKAERAAMNEFGLGCTVPVGAHAHIKNNKLYIKLEHVEKRKKVTLSGKANKAEEIGRKAAKKIIGEKK</sequence>
<dbReference type="InterPro" id="IPR000860">
    <property type="entry name" value="HemC"/>
</dbReference>
<dbReference type="FunFam" id="3.40.190.10:FF:000005">
    <property type="entry name" value="Porphobilinogen deaminase"/>
    <property type="match status" value="1"/>
</dbReference>
<feature type="domain" description="Porphobilinogen deaminase N-terminal" evidence="6">
    <location>
        <begin position="5"/>
        <end position="206"/>
    </location>
</feature>
<keyword evidence="3" id="KW-0808">Transferase</keyword>
<dbReference type="PIRSF" id="PIRSF001438">
    <property type="entry name" value="4pyrrol_synth_OHMeBilane_synth"/>
    <property type="match status" value="1"/>
</dbReference>
<comment type="caution">
    <text evidence="8">The sequence shown here is derived from an EMBL/GenBank/DDBJ whole genome shotgun (WGS) entry which is preliminary data.</text>
</comment>
<dbReference type="Pfam" id="PF03900">
    <property type="entry name" value="Porphobil_deamC"/>
    <property type="match status" value="1"/>
</dbReference>
<dbReference type="GO" id="GO:0006783">
    <property type="term" value="P:heme biosynthetic process"/>
    <property type="evidence" value="ECO:0007669"/>
    <property type="project" value="TreeGrafter"/>
</dbReference>
<dbReference type="NCBIfam" id="TIGR00212">
    <property type="entry name" value="hemC"/>
    <property type="match status" value="1"/>
</dbReference>
<evidence type="ECO:0000256" key="5">
    <source>
        <dbReference type="NCBIfam" id="TIGR00212"/>
    </source>
</evidence>
<dbReference type="FunCoup" id="A0A1Q6DXN0">
    <property type="interactions" value="212"/>
</dbReference>
<dbReference type="PRINTS" id="PR00151">
    <property type="entry name" value="PORPHBDMNASE"/>
</dbReference>
<evidence type="ECO:0000256" key="1">
    <source>
        <dbReference type="ARBA" id="ARBA00001916"/>
    </source>
</evidence>
<evidence type="ECO:0000259" key="7">
    <source>
        <dbReference type="Pfam" id="PF03900"/>
    </source>
</evidence>
<dbReference type="AlphaFoldDB" id="A0A1Q6DXN0"/>
<dbReference type="SUPFAM" id="SSF53850">
    <property type="entry name" value="Periplasmic binding protein-like II"/>
    <property type="match status" value="1"/>
</dbReference>
<dbReference type="STRING" id="1903181.BTN85_1632"/>
<comment type="similarity">
    <text evidence="2">Belongs to the HMBS family.</text>
</comment>
<accession>A0A1Q6DXN0</accession>
<reference evidence="8" key="1">
    <citation type="submission" date="2016-12" db="EMBL/GenBank/DDBJ databases">
        <title>Discovery of methanogenic haloarchaea.</title>
        <authorList>
            <person name="Sorokin D.Y."/>
            <person name="Makarova K.S."/>
            <person name="Abbas B."/>
            <person name="Ferrer M."/>
            <person name="Golyshin P.N."/>
        </authorList>
    </citation>
    <scope>NUCLEOTIDE SEQUENCE [LARGE SCALE GENOMIC DNA]</scope>
    <source>
        <strain evidence="8">HMET1</strain>
    </source>
</reference>
<keyword evidence="9" id="KW-1185">Reference proteome</keyword>
<evidence type="ECO:0000313" key="9">
    <source>
        <dbReference type="Proteomes" id="UP000185744"/>
    </source>
</evidence>
<evidence type="ECO:0000259" key="6">
    <source>
        <dbReference type="Pfam" id="PF01379"/>
    </source>
</evidence>
<dbReference type="GO" id="GO:0005737">
    <property type="term" value="C:cytoplasm"/>
    <property type="evidence" value="ECO:0007669"/>
    <property type="project" value="UniProtKB-UniRule"/>
</dbReference>
<proteinExistence type="inferred from homology"/>
<dbReference type="CDD" id="cd00494">
    <property type="entry name" value="PBP2_HMBS"/>
    <property type="match status" value="1"/>
</dbReference>
<gene>
    <name evidence="8" type="ORF">BTN85_1632</name>
</gene>
<organism evidence="8 9">
    <name type="scientific">Methanohalarchaeum thermophilum</name>
    <dbReference type="NCBI Taxonomy" id="1903181"/>
    <lineage>
        <taxon>Archaea</taxon>
        <taxon>Methanobacteriati</taxon>
        <taxon>Methanobacteriota</taxon>
        <taxon>Methanonatronarchaeia</taxon>
        <taxon>Methanonatronarchaeales</taxon>
        <taxon>Methanonatronarchaeaceae</taxon>
        <taxon>Candidatus Methanohalarchaeum</taxon>
    </lineage>
</organism>
<dbReference type="Pfam" id="PF01379">
    <property type="entry name" value="Porphobil_deam"/>
    <property type="match status" value="1"/>
</dbReference>
<dbReference type="InterPro" id="IPR036803">
    <property type="entry name" value="Porphobilinogen_deaminase_C_sf"/>
</dbReference>
<dbReference type="Gene3D" id="3.30.160.40">
    <property type="entry name" value="Porphobilinogen deaminase, C-terminal domain"/>
    <property type="match status" value="1"/>
</dbReference>
<dbReference type="Proteomes" id="UP000185744">
    <property type="component" value="Unassembled WGS sequence"/>
</dbReference>
<dbReference type="EC" id="2.5.1.61" evidence="5"/>
<evidence type="ECO:0000256" key="4">
    <source>
        <dbReference type="ARBA" id="ARBA00023244"/>
    </source>
</evidence>
<dbReference type="PROSITE" id="PS00533">
    <property type="entry name" value="PORPHOBILINOGEN_DEAM"/>
    <property type="match status" value="1"/>
</dbReference>
<dbReference type="EMBL" id="MSDW01000001">
    <property type="protein sequence ID" value="OKY79125.1"/>
    <property type="molecule type" value="Genomic_DNA"/>
</dbReference>
<evidence type="ECO:0000256" key="3">
    <source>
        <dbReference type="ARBA" id="ARBA00022679"/>
    </source>
</evidence>
<evidence type="ECO:0000313" key="8">
    <source>
        <dbReference type="EMBL" id="OKY79125.1"/>
    </source>
</evidence>
<dbReference type="SUPFAM" id="SSF54782">
    <property type="entry name" value="Porphobilinogen deaminase (hydroxymethylbilane synthase), C-terminal domain"/>
    <property type="match status" value="1"/>
</dbReference>
<dbReference type="Gene3D" id="3.40.190.10">
    <property type="entry name" value="Periplasmic binding protein-like II"/>
    <property type="match status" value="2"/>
</dbReference>
<name>A0A1Q6DXN0_METT1</name>
<dbReference type="InterPro" id="IPR022417">
    <property type="entry name" value="Porphobilin_deaminase_N"/>
</dbReference>
<comment type="cofactor">
    <cofactor evidence="1">
        <name>dipyrromethane</name>
        <dbReference type="ChEBI" id="CHEBI:60342"/>
    </cofactor>
</comment>